<dbReference type="AlphaFoldDB" id="A0A1H8U6L0"/>
<name>A0A1H8U6L0_9FIRM</name>
<proteinExistence type="predicted"/>
<dbReference type="STRING" id="112903.SAMN04490178_10857"/>
<organism evidence="1 2">
    <name type="scientific">Propionispora vibrioides</name>
    <dbReference type="NCBI Taxonomy" id="112903"/>
    <lineage>
        <taxon>Bacteria</taxon>
        <taxon>Bacillati</taxon>
        <taxon>Bacillota</taxon>
        <taxon>Negativicutes</taxon>
        <taxon>Selenomonadales</taxon>
        <taxon>Sporomusaceae</taxon>
        <taxon>Propionispora</taxon>
    </lineage>
</organism>
<evidence type="ECO:0000313" key="1">
    <source>
        <dbReference type="EMBL" id="SEO98922.1"/>
    </source>
</evidence>
<dbReference type="OrthoDB" id="1659784at2"/>
<reference evidence="1 2" key="1">
    <citation type="submission" date="2016-10" db="EMBL/GenBank/DDBJ databases">
        <authorList>
            <person name="de Groot N.N."/>
        </authorList>
    </citation>
    <scope>NUCLEOTIDE SEQUENCE [LARGE SCALE GENOMIC DNA]</scope>
    <source>
        <strain evidence="1 2">DSM 13305</strain>
    </source>
</reference>
<accession>A0A1H8U6L0</accession>
<gene>
    <name evidence="1" type="ORF">SAMN04490178_10857</name>
</gene>
<dbReference type="EMBL" id="FODY01000008">
    <property type="protein sequence ID" value="SEO98922.1"/>
    <property type="molecule type" value="Genomic_DNA"/>
</dbReference>
<dbReference type="Proteomes" id="UP000198847">
    <property type="component" value="Unassembled WGS sequence"/>
</dbReference>
<keyword evidence="2" id="KW-1185">Reference proteome</keyword>
<sequence>MAKTALVLTTNISQIDCSQMSTITGLAIVSTEPANTTTKYAFKAASGAWRRWNTTSSAWENLPTQELTATSLLTEGNTKAELLAVAVANLQWLAGAKNDAAVALTMTDAATEPPSVTSITASGTTASTVYEKVITSDSITITSVDSAVDILDIKVEKTEVAGGTVQVKASIQGNDNSWSDWRTVENYVTTPATEAKAIKIQATLTAPTINVSQASLASVSVKHRTDNVAVFAEGTGTCVTKTYNFIREMQRAHLMVKRPVVPDTEIKAYISLRPKPCSVSQEVLGVGDGAQHTYTLTHPANVAAHTFALYFNGTKQSSGFAFSSTDGKVTCTAPAGVSVTADYDYNWLPEEFLPMSYDAQYPDAHNSEMVNDQFNYVATEETDPKGSVSAMRIDLIQKKGTVTGEAVGTGSGALQSYELDHKAKIETLVIKAAGSPLAQADWTYKDKTNTLFVTAPQGAVITADYDWAADPVYLDNFACIWNE</sequence>
<dbReference type="RefSeq" id="WP_091745717.1">
    <property type="nucleotide sequence ID" value="NZ_FODY01000008.1"/>
</dbReference>
<evidence type="ECO:0000313" key="2">
    <source>
        <dbReference type="Proteomes" id="UP000198847"/>
    </source>
</evidence>
<protein>
    <submittedName>
        <fullName evidence="1">Uncharacterized protein</fullName>
    </submittedName>
</protein>